<proteinExistence type="predicted"/>
<dbReference type="EMBL" id="CAMPGE010002074">
    <property type="protein sequence ID" value="CAI2360880.1"/>
    <property type="molecule type" value="Genomic_DNA"/>
</dbReference>
<dbReference type="Proteomes" id="UP001295684">
    <property type="component" value="Unassembled WGS sequence"/>
</dbReference>
<name>A0AAD1U2I0_EUPCR</name>
<gene>
    <name evidence="2" type="ORF">ECRASSUSDP1_LOCUS2187</name>
</gene>
<organism evidence="2 3">
    <name type="scientific">Euplotes crassus</name>
    <dbReference type="NCBI Taxonomy" id="5936"/>
    <lineage>
        <taxon>Eukaryota</taxon>
        <taxon>Sar</taxon>
        <taxon>Alveolata</taxon>
        <taxon>Ciliophora</taxon>
        <taxon>Intramacronucleata</taxon>
        <taxon>Spirotrichea</taxon>
        <taxon>Hypotrichia</taxon>
        <taxon>Euplotida</taxon>
        <taxon>Euplotidae</taxon>
        <taxon>Moneuplotes</taxon>
    </lineage>
</organism>
<accession>A0AAD1U2I0</accession>
<feature type="region of interest" description="Disordered" evidence="1">
    <location>
        <begin position="522"/>
        <end position="546"/>
    </location>
</feature>
<reference evidence="2" key="1">
    <citation type="submission" date="2023-07" db="EMBL/GenBank/DDBJ databases">
        <authorList>
            <consortium name="AG Swart"/>
            <person name="Singh M."/>
            <person name="Singh A."/>
            <person name="Seah K."/>
            <person name="Emmerich C."/>
        </authorList>
    </citation>
    <scope>NUCLEOTIDE SEQUENCE</scope>
    <source>
        <strain evidence="2">DP1</strain>
    </source>
</reference>
<keyword evidence="3" id="KW-1185">Reference proteome</keyword>
<comment type="caution">
    <text evidence="2">The sequence shown here is derived from an EMBL/GenBank/DDBJ whole genome shotgun (WGS) entry which is preliminary data.</text>
</comment>
<sequence length="645" mass="76055">MKSSKKILTNINYISHIIKYYGYLQECANLFRRLCKKSQSEWDQNQKAIINVIMKTPEARTVINIGHIVYPRVLDFLIKGDKFNYYAIECTLYNKPHYKNITKFLNVVYERNKELGISNPKLFSKIKISYKKSPFWHLGFVKRYFELGFDLSSIQMDEFEERSGLFREIYREKASECVYIDTIKTSSSLFIDLYPQCETVQFDMYLTHNIDVFLKKFEILELHSLSLNKLSEIMAQLDTQNIHCNLISFDHRLDYIVKDDERENIDPNKLNISQNLSNVLNYFPNVTAIKIKQENNDISHDAFQIMTQSRDNITSSLANINSLYFNTCQDKNEKVLHINKSKVEFIVKIHSDTSGYDEFYVLQADSFEYYCESYDSFYDIDDILILKSSYYYFYQFKIKNYRLLYTEKEALQHERYSEYIKKLSGLKDLKVADICLIGVTERILKSKTKSMVISSKLSNYRPHYYIEAFKCTGRYPFYDCINYDKLIPVLQSLKEKLVSLYFRNDEPNYRIYGRTIFEDENEPNKEQASLESKEKEDFKFSQSDQEGEDSECAQANLYMGPKCKNGEGDAKFIKLLDELDNCHLLEFKANLTLNNSKKCEQRLLKFLKDNTNLRELKITTSNTNFPSHALKALAKNHSLRSLTLH</sequence>
<evidence type="ECO:0000256" key="1">
    <source>
        <dbReference type="SAM" id="MobiDB-lite"/>
    </source>
</evidence>
<evidence type="ECO:0000313" key="2">
    <source>
        <dbReference type="EMBL" id="CAI2360880.1"/>
    </source>
</evidence>
<protein>
    <submittedName>
        <fullName evidence="2">Uncharacterized protein</fullName>
    </submittedName>
</protein>
<evidence type="ECO:0000313" key="3">
    <source>
        <dbReference type="Proteomes" id="UP001295684"/>
    </source>
</evidence>
<dbReference type="AlphaFoldDB" id="A0AAD1U2I0"/>